<keyword evidence="2" id="KW-1185">Reference proteome</keyword>
<evidence type="ECO:0000313" key="1">
    <source>
        <dbReference type="EMBL" id="MED6263091.1"/>
    </source>
</evidence>
<sequence>MCGHYLEFAFLLLGNKTFSNEPHRVLSVSQLENFSHAAELSVFQQPVSTQDVLAPSHKSELALCKQRSTFRIICSSGTDLRAINKLPSVISSGHECKKN</sequence>
<comment type="caution">
    <text evidence="1">The sequence shown here is derived from an EMBL/GenBank/DDBJ whole genome shotgun (WGS) entry which is preliminary data.</text>
</comment>
<dbReference type="EMBL" id="JAHUTJ010000025">
    <property type="protein sequence ID" value="MED6263091.1"/>
    <property type="molecule type" value="Genomic_DNA"/>
</dbReference>
<protein>
    <submittedName>
        <fullName evidence="1">Uncharacterized protein</fullName>
    </submittedName>
</protein>
<evidence type="ECO:0000313" key="2">
    <source>
        <dbReference type="Proteomes" id="UP001352852"/>
    </source>
</evidence>
<proteinExistence type="predicted"/>
<accession>A0ABU7CJF7</accession>
<reference evidence="1 2" key="1">
    <citation type="submission" date="2021-06" db="EMBL/GenBank/DDBJ databases">
        <authorList>
            <person name="Palmer J.M."/>
        </authorList>
    </citation>
    <scope>NUCLEOTIDE SEQUENCE [LARGE SCALE GENOMIC DNA]</scope>
    <source>
        <strain evidence="1 2">CL_MEX2019</strain>
        <tissue evidence="1">Muscle</tissue>
    </source>
</reference>
<dbReference type="Proteomes" id="UP001352852">
    <property type="component" value="Unassembled WGS sequence"/>
</dbReference>
<gene>
    <name evidence="1" type="ORF">CHARACLAT_000764</name>
</gene>
<organism evidence="1 2">
    <name type="scientific">Characodon lateralis</name>
    <dbReference type="NCBI Taxonomy" id="208331"/>
    <lineage>
        <taxon>Eukaryota</taxon>
        <taxon>Metazoa</taxon>
        <taxon>Chordata</taxon>
        <taxon>Craniata</taxon>
        <taxon>Vertebrata</taxon>
        <taxon>Euteleostomi</taxon>
        <taxon>Actinopterygii</taxon>
        <taxon>Neopterygii</taxon>
        <taxon>Teleostei</taxon>
        <taxon>Neoteleostei</taxon>
        <taxon>Acanthomorphata</taxon>
        <taxon>Ovalentaria</taxon>
        <taxon>Atherinomorphae</taxon>
        <taxon>Cyprinodontiformes</taxon>
        <taxon>Goodeidae</taxon>
        <taxon>Characodon</taxon>
    </lineage>
</organism>
<name>A0ABU7CJF7_9TELE</name>